<reference evidence="1 2" key="1">
    <citation type="submission" date="2019-04" db="EMBL/GenBank/DDBJ databases">
        <title>Pedobacter sp. RP-3-22 sp. nov., isolated from Arctic soil.</title>
        <authorList>
            <person name="Dahal R.H."/>
            <person name="Kim D.-U."/>
        </authorList>
    </citation>
    <scope>NUCLEOTIDE SEQUENCE [LARGE SCALE GENOMIC DNA]</scope>
    <source>
        <strain evidence="1 2">RP-3-22</strain>
    </source>
</reference>
<accession>A0A4U1CI22</accession>
<evidence type="ECO:0000313" key="2">
    <source>
        <dbReference type="Proteomes" id="UP000309488"/>
    </source>
</evidence>
<gene>
    <name evidence="1" type="ORF">FA048_17990</name>
</gene>
<evidence type="ECO:0000313" key="1">
    <source>
        <dbReference type="EMBL" id="TKC05610.1"/>
    </source>
</evidence>
<dbReference type="AlphaFoldDB" id="A0A4U1CI22"/>
<organism evidence="1 2">
    <name type="scientific">Pedobacter polaris</name>
    <dbReference type="NCBI Taxonomy" id="2571273"/>
    <lineage>
        <taxon>Bacteria</taxon>
        <taxon>Pseudomonadati</taxon>
        <taxon>Bacteroidota</taxon>
        <taxon>Sphingobacteriia</taxon>
        <taxon>Sphingobacteriales</taxon>
        <taxon>Sphingobacteriaceae</taxon>
        <taxon>Pedobacter</taxon>
    </lineage>
</organism>
<name>A0A4U1CI22_9SPHI</name>
<protein>
    <submittedName>
        <fullName evidence="1">Uncharacterized protein</fullName>
    </submittedName>
</protein>
<dbReference type="RefSeq" id="WP_136843716.1">
    <property type="nucleotide sequence ID" value="NZ_SWBR01000005.1"/>
</dbReference>
<comment type="caution">
    <text evidence="1">The sequence shown here is derived from an EMBL/GenBank/DDBJ whole genome shotgun (WGS) entry which is preliminary data.</text>
</comment>
<proteinExistence type="predicted"/>
<dbReference type="OrthoDB" id="773345at2"/>
<sequence length="88" mass="9692">MKKEKSKSESKKAKKELEDKLTAAFTAIVADYGKAKKTKSIIEKFAKQLSKKIDLKSKTETVAEVVAAPVKEKVVKAKPVKKAIETAE</sequence>
<keyword evidence="2" id="KW-1185">Reference proteome</keyword>
<dbReference type="Proteomes" id="UP000309488">
    <property type="component" value="Unassembled WGS sequence"/>
</dbReference>
<dbReference type="EMBL" id="SWBR01000005">
    <property type="protein sequence ID" value="TKC05610.1"/>
    <property type="molecule type" value="Genomic_DNA"/>
</dbReference>